<dbReference type="InterPro" id="IPR048368">
    <property type="entry name" value="COG6_N"/>
</dbReference>
<dbReference type="Pfam" id="PF06419">
    <property type="entry name" value="COG6_N"/>
    <property type="match status" value="1"/>
</dbReference>
<dbReference type="InterPro" id="IPR010490">
    <property type="entry name" value="COG6"/>
</dbReference>
<evidence type="ECO:0000313" key="8">
    <source>
        <dbReference type="Proteomes" id="UP000830375"/>
    </source>
</evidence>
<comment type="similarity">
    <text evidence="3">Belongs to the COG6 family.</text>
</comment>
<feature type="region of interest" description="Disordered" evidence="5">
    <location>
        <begin position="16"/>
        <end position="35"/>
    </location>
</feature>
<comment type="subunit">
    <text evidence="2">Component of the conserved oligomeric Golgi complex which is composed of eight different subunits and is required for normal Golgi morphology and localization.</text>
</comment>
<keyword evidence="8" id="KW-1185">Reference proteome</keyword>
<dbReference type="PANTHER" id="PTHR21506">
    <property type="entry name" value="COMPONENT OF OLIGOMERIC GOLGI COMPLEX 6"/>
    <property type="match status" value="1"/>
</dbReference>
<dbReference type="PANTHER" id="PTHR21506:SF0">
    <property type="entry name" value="CONSERVED OLIGOMERIC GOLGI COMPLEX SUBUNIT 6"/>
    <property type="match status" value="1"/>
</dbReference>
<feature type="domain" description="Conserved oligomeric complex COG6 N-terminal" evidence="6">
    <location>
        <begin position="83"/>
        <end position="124"/>
    </location>
</feature>
<dbReference type="Proteomes" id="UP000830375">
    <property type="component" value="Unassembled WGS sequence"/>
</dbReference>
<feature type="coiled-coil region" evidence="4">
    <location>
        <begin position="89"/>
        <end position="116"/>
    </location>
</feature>
<evidence type="ECO:0000256" key="2">
    <source>
        <dbReference type="ARBA" id="ARBA00011166"/>
    </source>
</evidence>
<keyword evidence="4" id="KW-0175">Coiled coil</keyword>
<dbReference type="EMBL" id="JACTAM010000015">
    <property type="protein sequence ID" value="KAI2656024.1"/>
    <property type="molecule type" value="Genomic_DNA"/>
</dbReference>
<evidence type="ECO:0000256" key="1">
    <source>
        <dbReference type="ARBA" id="ARBA00003627"/>
    </source>
</evidence>
<keyword evidence="3" id="KW-0333">Golgi apparatus</keyword>
<protein>
    <recommendedName>
        <fullName evidence="3">Conserved oligomeric Golgi complex subunit 6</fullName>
        <shortName evidence="3">COG complex subunit 6</shortName>
    </recommendedName>
    <alternativeName>
        <fullName evidence="3">Component of oligomeric Golgi complex 6</fullName>
    </alternativeName>
</protein>
<keyword evidence="3" id="KW-0472">Membrane</keyword>
<comment type="caution">
    <text evidence="7">The sequence shown here is derived from an EMBL/GenBank/DDBJ whole genome shotgun (WGS) entry which is preliminary data.</text>
</comment>
<sequence>MLMMADTKAELSIDASNIHTSNSSGNASSQPNNPLSRKLNKILETRLDNDKEMLEALKSLSVFFTENSLRTRRNLRGDIERRKSVHEDVQAMSSCCEEMTNRLKAAKEQTQDLIVKTNKLQGEK</sequence>
<comment type="function">
    <text evidence="1 3">Required for normal Golgi function.</text>
</comment>
<evidence type="ECO:0000256" key="4">
    <source>
        <dbReference type="SAM" id="Coils"/>
    </source>
</evidence>
<keyword evidence="3" id="KW-0653">Protein transport</keyword>
<evidence type="ECO:0000256" key="3">
    <source>
        <dbReference type="RuleBase" id="RU365075"/>
    </source>
</evidence>
<evidence type="ECO:0000256" key="5">
    <source>
        <dbReference type="SAM" id="MobiDB-lite"/>
    </source>
</evidence>
<keyword evidence="3" id="KW-0813">Transport</keyword>
<accession>A0ABQ8M026</accession>
<organism evidence="7 8">
    <name type="scientific">Labeo rohita</name>
    <name type="common">Indian major carp</name>
    <name type="synonym">Cyprinus rohita</name>
    <dbReference type="NCBI Taxonomy" id="84645"/>
    <lineage>
        <taxon>Eukaryota</taxon>
        <taxon>Metazoa</taxon>
        <taxon>Chordata</taxon>
        <taxon>Craniata</taxon>
        <taxon>Vertebrata</taxon>
        <taxon>Euteleostomi</taxon>
        <taxon>Actinopterygii</taxon>
        <taxon>Neopterygii</taxon>
        <taxon>Teleostei</taxon>
        <taxon>Ostariophysi</taxon>
        <taxon>Cypriniformes</taxon>
        <taxon>Cyprinidae</taxon>
        <taxon>Labeoninae</taxon>
        <taxon>Labeonini</taxon>
        <taxon>Labeo</taxon>
    </lineage>
</organism>
<comment type="subcellular location">
    <subcellularLocation>
        <location evidence="3">Golgi apparatus membrane</location>
        <topology evidence="3">Peripheral membrane protein</topology>
    </subcellularLocation>
</comment>
<evidence type="ECO:0000313" key="7">
    <source>
        <dbReference type="EMBL" id="KAI2656024.1"/>
    </source>
</evidence>
<gene>
    <name evidence="7" type="ORF">H4Q32_012838</name>
</gene>
<evidence type="ECO:0000259" key="6">
    <source>
        <dbReference type="Pfam" id="PF06419"/>
    </source>
</evidence>
<proteinExistence type="inferred from homology"/>
<reference evidence="7 8" key="1">
    <citation type="submission" date="2022-01" db="EMBL/GenBank/DDBJ databases">
        <title>A high-quality chromosome-level genome assembly of rohu carp, Labeo rohita.</title>
        <authorList>
            <person name="Arick M.A. II"/>
            <person name="Hsu C.-Y."/>
            <person name="Magbanua Z."/>
            <person name="Pechanova O."/>
            <person name="Grover C."/>
            <person name="Miller E."/>
            <person name="Thrash A."/>
            <person name="Ezzel L."/>
            <person name="Alam S."/>
            <person name="Benzie J."/>
            <person name="Hamilton M."/>
            <person name="Karsi A."/>
            <person name="Lawrence M.L."/>
            <person name="Peterson D.G."/>
        </authorList>
    </citation>
    <scope>NUCLEOTIDE SEQUENCE [LARGE SCALE GENOMIC DNA]</scope>
    <source>
        <strain evidence="8">BAU-BD-2019</strain>
        <tissue evidence="7">Blood</tissue>
    </source>
</reference>
<name>A0ABQ8M026_LABRO</name>